<reference evidence="1 2" key="1">
    <citation type="journal article" date="2018" name="Gigascience">
        <title>Genomes of trombidid mites reveal novel predicted allergens and laterally-transferred genes associated with secondary metabolism.</title>
        <authorList>
            <person name="Dong X."/>
            <person name="Chaisiri K."/>
            <person name="Xia D."/>
            <person name="Armstrong S.D."/>
            <person name="Fang Y."/>
            <person name="Donnelly M.J."/>
            <person name="Kadowaki T."/>
            <person name="McGarry J.W."/>
            <person name="Darby A.C."/>
            <person name="Makepeace B.L."/>
        </authorList>
    </citation>
    <scope>NUCLEOTIDE SEQUENCE [LARGE SCALE GENOMIC DNA]</scope>
    <source>
        <strain evidence="1">UoL-UT</strain>
    </source>
</reference>
<feature type="non-terminal residue" evidence="1">
    <location>
        <position position="125"/>
    </location>
</feature>
<evidence type="ECO:0000313" key="2">
    <source>
        <dbReference type="Proteomes" id="UP000288716"/>
    </source>
</evidence>
<keyword evidence="2" id="KW-1185">Reference proteome</keyword>
<gene>
    <name evidence="1" type="ORF">B4U80_01710</name>
</gene>
<dbReference type="EMBL" id="NCKV01034391">
    <property type="protein sequence ID" value="RWS18785.1"/>
    <property type="molecule type" value="Genomic_DNA"/>
</dbReference>
<sequence>MSHIFLGFTQNGQHLLNPLKLIAKHCVYTGSCLADNLIENTGISVYQWPSDDRHLLILTTPEYPLPSVINITLIYFDQTQSYVLKPETLTYGVIGWGYRRYFLEKLTNCSFEDYLTPGLLLFKNS</sequence>
<accession>A0A443RUC2</accession>
<organism evidence="1 2">
    <name type="scientific">Leptotrombidium deliense</name>
    <dbReference type="NCBI Taxonomy" id="299467"/>
    <lineage>
        <taxon>Eukaryota</taxon>
        <taxon>Metazoa</taxon>
        <taxon>Ecdysozoa</taxon>
        <taxon>Arthropoda</taxon>
        <taxon>Chelicerata</taxon>
        <taxon>Arachnida</taxon>
        <taxon>Acari</taxon>
        <taxon>Acariformes</taxon>
        <taxon>Trombidiformes</taxon>
        <taxon>Prostigmata</taxon>
        <taxon>Anystina</taxon>
        <taxon>Parasitengona</taxon>
        <taxon>Trombiculoidea</taxon>
        <taxon>Trombiculidae</taxon>
        <taxon>Leptotrombidium</taxon>
    </lineage>
</organism>
<dbReference type="Proteomes" id="UP000288716">
    <property type="component" value="Unassembled WGS sequence"/>
</dbReference>
<dbReference type="OrthoDB" id="6496789at2759"/>
<proteinExistence type="predicted"/>
<comment type="caution">
    <text evidence="1">The sequence shown here is derived from an EMBL/GenBank/DDBJ whole genome shotgun (WGS) entry which is preliminary data.</text>
</comment>
<dbReference type="AlphaFoldDB" id="A0A443RUC2"/>
<evidence type="ECO:0000313" key="1">
    <source>
        <dbReference type="EMBL" id="RWS18785.1"/>
    </source>
</evidence>
<protein>
    <submittedName>
        <fullName evidence="1">Uncharacterized protein</fullName>
    </submittedName>
</protein>
<dbReference type="VEuPathDB" id="VectorBase:LDEU013255"/>
<name>A0A443RUC2_9ACAR</name>